<dbReference type="AlphaFoldDB" id="F8JJA2"/>
<keyword evidence="4" id="KW-0614">Plasmid</keyword>
<dbReference type="KEGG" id="scy:SCATT_p05950"/>
<keyword evidence="1" id="KW-0378">Hydrolase</keyword>
<evidence type="ECO:0000256" key="2">
    <source>
        <dbReference type="SAM" id="Phobius"/>
    </source>
</evidence>
<dbReference type="Proteomes" id="UP000007842">
    <property type="component" value="Plasmid pSCATT"/>
</dbReference>
<dbReference type="InterPro" id="IPR052016">
    <property type="entry name" value="Bact_Sigma-Reg"/>
</dbReference>
<dbReference type="HOGENOM" id="CLU_045535_1_1_11"/>
<proteinExistence type="predicted"/>
<sequence length="389" mass="41592">MVRTRAVRWARRVVSGWWRRPDGVGGGRWARLLPLALIVAITVLDLLSPVDVLINRLLVAAPALAAATWDVAGTVLIGVLALVVDAVLVAHFQLLDRPASWLTFAVIMVVTAAAGYASRARRQRERTLRDVRDVAEAAQQALLHPLPDRLGPLRMESMYLAAAAQAHIGGDCYEAQRTRFGVRLLVGDVRGKGLPAVQVASVLMGSFREAAPEAPDLPALADRMEASMERYSRQTCGPGVADVDERFATALLVEVPEDDTVVHLLSCGHPPPLLIGAGGVRTLAATAPSPPFNLFRPGDRHWVETVPFRPGESLLLYTDGISEGRDRSGVFYPLAARVARCATGASPRQLIDQLRTDLLAHTAGTLDDDAAALVVRRVTVPPGPAAGGG</sequence>
<gene>
    <name evidence="4" type="ordered locus">SCATT_p05950</name>
</gene>
<dbReference type="OrthoDB" id="3210173at2"/>
<dbReference type="Gene3D" id="3.60.40.10">
    <property type="entry name" value="PPM-type phosphatase domain"/>
    <property type="match status" value="1"/>
</dbReference>
<dbReference type="RefSeq" id="WP_014151586.1">
    <property type="nucleotide sequence ID" value="NC_016113.1"/>
</dbReference>
<feature type="transmembrane region" description="Helical" evidence="2">
    <location>
        <begin position="29"/>
        <end position="47"/>
    </location>
</feature>
<keyword evidence="2" id="KW-1133">Transmembrane helix</keyword>
<accession>G8XGW1</accession>
<reference evidence="5" key="1">
    <citation type="submission" date="2011-12" db="EMBL/GenBank/DDBJ databases">
        <title>Complete genome sequence of Streptomyces cattleya strain DSM 46488.</title>
        <authorList>
            <person name="Ou H.-Y."/>
            <person name="Li P."/>
            <person name="Zhao C."/>
            <person name="O'Hagan D."/>
            <person name="Deng Z."/>
        </authorList>
    </citation>
    <scope>NUCLEOTIDE SEQUENCE [LARGE SCALE GENOMIC DNA]</scope>
    <source>
        <strain evidence="5">ATCC 35852 / DSM 46488 / JCM 4925 / NBRC 14057 / NRRL 8057</strain>
        <plasmid evidence="5">Plasmid pSCATT</plasmid>
    </source>
</reference>
<dbReference type="PATRIC" id="fig|1003195.11.peg.1095"/>
<evidence type="ECO:0000256" key="1">
    <source>
        <dbReference type="ARBA" id="ARBA00022801"/>
    </source>
</evidence>
<dbReference type="Pfam" id="PF07228">
    <property type="entry name" value="SpoIIE"/>
    <property type="match status" value="1"/>
</dbReference>
<protein>
    <recommendedName>
        <fullName evidence="3">PPM-type phosphatase domain-containing protein</fullName>
    </recommendedName>
</protein>
<dbReference type="SMART" id="SM00331">
    <property type="entry name" value="PP2C_SIG"/>
    <property type="match status" value="1"/>
</dbReference>
<evidence type="ECO:0000259" key="3">
    <source>
        <dbReference type="SMART" id="SM00331"/>
    </source>
</evidence>
<feature type="transmembrane region" description="Helical" evidence="2">
    <location>
        <begin position="59"/>
        <end position="92"/>
    </location>
</feature>
<dbReference type="PANTHER" id="PTHR43156:SF2">
    <property type="entry name" value="STAGE II SPORULATION PROTEIN E"/>
    <property type="match status" value="1"/>
</dbReference>
<dbReference type="GO" id="GO:0016791">
    <property type="term" value="F:phosphatase activity"/>
    <property type="evidence" value="ECO:0007669"/>
    <property type="project" value="TreeGrafter"/>
</dbReference>
<keyword evidence="2" id="KW-0812">Transmembrane</keyword>
<organism evidence="4 5">
    <name type="scientific">Streptantibioticus cattleyicolor (strain ATCC 35852 / DSM 46488 / JCM 4925 / NBRC 14057 / NRRL 8057)</name>
    <name type="common">Streptomyces cattleya</name>
    <dbReference type="NCBI Taxonomy" id="1003195"/>
    <lineage>
        <taxon>Bacteria</taxon>
        <taxon>Bacillati</taxon>
        <taxon>Actinomycetota</taxon>
        <taxon>Actinomycetes</taxon>
        <taxon>Kitasatosporales</taxon>
        <taxon>Streptomycetaceae</taxon>
        <taxon>Streptantibioticus</taxon>
    </lineage>
</organism>
<geneLocation type="plasmid" evidence="4 5">
    <name>pSCATT</name>
</geneLocation>
<dbReference type="EMBL" id="CP003229">
    <property type="protein sequence ID" value="AEW98788.1"/>
    <property type="molecule type" value="Genomic_DNA"/>
</dbReference>
<keyword evidence="2" id="KW-0472">Membrane</keyword>
<dbReference type="InterPro" id="IPR001932">
    <property type="entry name" value="PPM-type_phosphatase-like_dom"/>
</dbReference>
<dbReference type="InterPro" id="IPR036457">
    <property type="entry name" value="PPM-type-like_dom_sf"/>
</dbReference>
<dbReference type="SUPFAM" id="SSF81606">
    <property type="entry name" value="PP2C-like"/>
    <property type="match status" value="1"/>
</dbReference>
<name>F8JJA2_STREN</name>
<accession>F8JJA2</accession>
<evidence type="ECO:0000313" key="5">
    <source>
        <dbReference type="Proteomes" id="UP000007842"/>
    </source>
</evidence>
<dbReference type="KEGG" id="sct:SCAT_p1137"/>
<feature type="domain" description="PPM-type phosphatase" evidence="3">
    <location>
        <begin position="153"/>
        <end position="377"/>
    </location>
</feature>
<feature type="transmembrane region" description="Helical" evidence="2">
    <location>
        <begin position="98"/>
        <end position="117"/>
    </location>
</feature>
<dbReference type="PANTHER" id="PTHR43156">
    <property type="entry name" value="STAGE II SPORULATION PROTEIN E-RELATED"/>
    <property type="match status" value="1"/>
</dbReference>
<keyword evidence="5" id="KW-1185">Reference proteome</keyword>
<evidence type="ECO:0000313" key="4">
    <source>
        <dbReference type="EMBL" id="AEW98788.1"/>
    </source>
</evidence>